<dbReference type="Proteomes" id="UP001589627">
    <property type="component" value="Unassembled WGS sequence"/>
</dbReference>
<evidence type="ECO:0000259" key="2">
    <source>
        <dbReference type="Pfam" id="PF01575"/>
    </source>
</evidence>
<gene>
    <name evidence="3" type="ORF">ACFFNX_19925</name>
</gene>
<comment type="similarity">
    <text evidence="1">Belongs to the enoyl-CoA hydratase/isomerase family.</text>
</comment>
<reference evidence="3 4" key="1">
    <citation type="submission" date="2024-09" db="EMBL/GenBank/DDBJ databases">
        <authorList>
            <person name="Sun Q."/>
            <person name="Mori K."/>
        </authorList>
    </citation>
    <scope>NUCLEOTIDE SEQUENCE [LARGE SCALE GENOMIC DNA]</scope>
    <source>
        <strain evidence="3 4">TBRC 0563</strain>
    </source>
</reference>
<dbReference type="Pfam" id="PF01575">
    <property type="entry name" value="MaoC_dehydratas"/>
    <property type="match status" value="1"/>
</dbReference>
<proteinExistence type="inferred from homology"/>
<dbReference type="InterPro" id="IPR002539">
    <property type="entry name" value="MaoC-like_dom"/>
</dbReference>
<dbReference type="SUPFAM" id="SSF54637">
    <property type="entry name" value="Thioesterase/thiol ester dehydrase-isomerase"/>
    <property type="match status" value="1"/>
</dbReference>
<dbReference type="InterPro" id="IPR052342">
    <property type="entry name" value="MCH/BMMD"/>
</dbReference>
<accession>A0ABV5YK15</accession>
<dbReference type="PANTHER" id="PTHR43664">
    <property type="entry name" value="MONOAMINE OXIDASE-RELATED"/>
    <property type="match status" value="1"/>
</dbReference>
<dbReference type="RefSeq" id="WP_378204083.1">
    <property type="nucleotide sequence ID" value="NZ_JBHLZP010000139.1"/>
</dbReference>
<evidence type="ECO:0000313" key="3">
    <source>
        <dbReference type="EMBL" id="MFB9834454.1"/>
    </source>
</evidence>
<name>A0ABV5YK15_9ACTN</name>
<evidence type="ECO:0000313" key="4">
    <source>
        <dbReference type="Proteomes" id="UP001589627"/>
    </source>
</evidence>
<protein>
    <submittedName>
        <fullName evidence="3">MaoC family dehydratase</fullName>
    </submittedName>
</protein>
<dbReference type="EMBL" id="JBHLZP010000139">
    <property type="protein sequence ID" value="MFB9834454.1"/>
    <property type="molecule type" value="Genomic_DNA"/>
</dbReference>
<organism evidence="3 4">
    <name type="scientific">Actinoallomurus acaciae</name>
    <dbReference type="NCBI Taxonomy" id="502577"/>
    <lineage>
        <taxon>Bacteria</taxon>
        <taxon>Bacillati</taxon>
        <taxon>Actinomycetota</taxon>
        <taxon>Actinomycetes</taxon>
        <taxon>Streptosporangiales</taxon>
        <taxon>Thermomonosporaceae</taxon>
        <taxon>Actinoallomurus</taxon>
    </lineage>
</organism>
<feature type="domain" description="MaoC-like" evidence="2">
    <location>
        <begin position="20"/>
        <end position="122"/>
    </location>
</feature>
<dbReference type="Gene3D" id="3.10.129.10">
    <property type="entry name" value="Hotdog Thioesterase"/>
    <property type="match status" value="1"/>
</dbReference>
<dbReference type="InterPro" id="IPR029069">
    <property type="entry name" value="HotDog_dom_sf"/>
</dbReference>
<evidence type="ECO:0000256" key="1">
    <source>
        <dbReference type="ARBA" id="ARBA00005254"/>
    </source>
</evidence>
<comment type="caution">
    <text evidence="3">The sequence shown here is derived from an EMBL/GenBank/DDBJ whole genome shotgun (WGS) entry which is preliminary data.</text>
</comment>
<keyword evidence="4" id="KW-1185">Reference proteome</keyword>
<sequence length="157" mass="17500">MDQTAFDRTRIDRFFEDYVPGSEYEYGSATLSQSDIIGFAEAYDPQPFHVDPTAAADGPFDGLIASGWQTAAVMMRLFADHYLSHTSSLGGPGVDELRWLKPVRPGDTLTLRVKILEARTSRSKPDRGLVHTRADLVNQDGDQVFGCIVINILRRRP</sequence>
<dbReference type="PANTHER" id="PTHR43664:SF1">
    <property type="entry name" value="BETA-METHYLMALYL-COA DEHYDRATASE"/>
    <property type="match status" value="1"/>
</dbReference>
<dbReference type="CDD" id="cd03454">
    <property type="entry name" value="YdeM"/>
    <property type="match status" value="1"/>
</dbReference>